<dbReference type="AlphaFoldDB" id="A0A1D8TVD4"/>
<dbReference type="PANTHER" id="PTHR48090">
    <property type="entry name" value="UNDECAPRENYL-PHOSPHATE 4-DEOXY-4-FORMAMIDO-L-ARABINOSE TRANSFERASE-RELATED"/>
    <property type="match status" value="1"/>
</dbReference>
<keyword evidence="1" id="KW-0812">Transmembrane</keyword>
<keyword evidence="2" id="KW-0808">Transferase</keyword>
<evidence type="ECO:0000313" key="3">
    <source>
        <dbReference type="Proteomes" id="UP000177870"/>
    </source>
</evidence>
<dbReference type="SUPFAM" id="SSF53448">
    <property type="entry name" value="Nucleotide-diphospho-sugar transferases"/>
    <property type="match status" value="1"/>
</dbReference>
<dbReference type="STRING" id="1458985.BJP34_21095"/>
<feature type="transmembrane region" description="Helical" evidence="1">
    <location>
        <begin position="299"/>
        <end position="321"/>
    </location>
</feature>
<dbReference type="RefSeq" id="WP_070394038.1">
    <property type="nucleotide sequence ID" value="NZ_CP017599.1"/>
</dbReference>
<feature type="transmembrane region" description="Helical" evidence="1">
    <location>
        <begin position="6"/>
        <end position="31"/>
    </location>
</feature>
<organism evidence="2 3">
    <name type="scientific">Moorena producens PAL-8-15-08-1</name>
    <dbReference type="NCBI Taxonomy" id="1458985"/>
    <lineage>
        <taxon>Bacteria</taxon>
        <taxon>Bacillati</taxon>
        <taxon>Cyanobacteriota</taxon>
        <taxon>Cyanophyceae</taxon>
        <taxon>Coleofasciculales</taxon>
        <taxon>Coleofasciculaceae</taxon>
        <taxon>Moorena</taxon>
    </lineage>
</organism>
<dbReference type="GO" id="GO:0016740">
    <property type="term" value="F:transferase activity"/>
    <property type="evidence" value="ECO:0007669"/>
    <property type="project" value="UniProtKB-KW"/>
</dbReference>
<evidence type="ECO:0000313" key="2">
    <source>
        <dbReference type="EMBL" id="AOX01601.1"/>
    </source>
</evidence>
<dbReference type="Proteomes" id="UP000177870">
    <property type="component" value="Chromosome"/>
</dbReference>
<dbReference type="InterPro" id="IPR029044">
    <property type="entry name" value="Nucleotide-diphossugar_trans"/>
</dbReference>
<dbReference type="Pfam" id="PF13641">
    <property type="entry name" value="Glyco_tranf_2_3"/>
    <property type="match status" value="1"/>
</dbReference>
<protein>
    <submittedName>
        <fullName evidence="2">Glycosyl transferase</fullName>
    </submittedName>
</protein>
<dbReference type="InterPro" id="IPR050256">
    <property type="entry name" value="Glycosyltransferase_2"/>
</dbReference>
<proteinExistence type="predicted"/>
<evidence type="ECO:0000256" key="1">
    <source>
        <dbReference type="SAM" id="Phobius"/>
    </source>
</evidence>
<name>A0A1D8TVD4_9CYAN</name>
<dbReference type="KEGG" id="mpro:BJP34_21095"/>
<sequence length="407" mass="44358">MLANQPLISLIDIPFLVIAFALIVPITVLFLECSAAILPKASEPWWDASKPRPTVAVLVPAHNEASDISATLETLLPQLTEEDQLIVIADNCTDDTAAVARKSGAIVIERQDHERRGKGYALDFGMGFIEPNPPDVVVVVDADCMVAEGTISRISRLAIATQRPVQSTYLMTQPDKPVVKDLISTLAVKFKNTVRPSGLHRLGLPCLLTGSGMAFPWSVISKICLAGSKTVDDMQLALDLAITGHSPIYCQQAGVTGRLMKDASAKSQRSRWEHGHIETLLNQVPKLLKESLRQRRFDLLAIALDLCVPPLSLLVLIWVAATGGSLLGVALGGSWISTIVLLIEGVLLLIAIVEGWAKFCRADFPILMLLAVPIYILWKIPLYLAFLVEPQTKWIRTERDAVDTPSS</sequence>
<feature type="transmembrane region" description="Helical" evidence="1">
    <location>
        <begin position="327"/>
        <end position="352"/>
    </location>
</feature>
<reference evidence="3" key="1">
    <citation type="submission" date="2016-10" db="EMBL/GenBank/DDBJ databases">
        <title>Comparative genomics uncovers the prolific and rare metabolic potential of the cyanobacterial genus Moorea.</title>
        <authorList>
            <person name="Leao T."/>
            <person name="Castelao G."/>
            <person name="Korobeynikov A."/>
            <person name="Monroe E.A."/>
            <person name="Podell S."/>
            <person name="Glukhov E."/>
            <person name="Allen E."/>
            <person name="Gerwick W.H."/>
            <person name="Gerwick L."/>
        </authorList>
    </citation>
    <scope>NUCLEOTIDE SEQUENCE [LARGE SCALE GENOMIC DNA]</scope>
    <source>
        <strain evidence="3">PAL-8-15-08-1</strain>
    </source>
</reference>
<accession>A0A1D8TVD4</accession>
<dbReference type="EMBL" id="CP017599">
    <property type="protein sequence ID" value="AOX01601.1"/>
    <property type="molecule type" value="Genomic_DNA"/>
</dbReference>
<dbReference type="Gene3D" id="3.90.550.10">
    <property type="entry name" value="Spore Coat Polysaccharide Biosynthesis Protein SpsA, Chain A"/>
    <property type="match status" value="1"/>
</dbReference>
<keyword evidence="1" id="KW-1133">Transmembrane helix</keyword>
<dbReference type="PANTHER" id="PTHR48090:SF6">
    <property type="entry name" value="SLR5056 PROTEIN"/>
    <property type="match status" value="1"/>
</dbReference>
<gene>
    <name evidence="2" type="ORF">BJP34_21095</name>
</gene>
<dbReference type="OrthoDB" id="9797391at2"/>
<dbReference type="CDD" id="cd06438">
    <property type="entry name" value="EpsO_like"/>
    <property type="match status" value="1"/>
</dbReference>
<feature type="transmembrane region" description="Helical" evidence="1">
    <location>
        <begin position="364"/>
        <end position="386"/>
    </location>
</feature>
<keyword evidence="1" id="KW-0472">Membrane</keyword>